<sequence>MMAVEEQPALPLNFAPRLGEADFIVSDANRAAFEWLARPEAWPMPRVVLVGPEGSGKTHLAGLVAARTGARVIDDADRGPDAEALFHAWNAASADRPLLLTARTPPRQWPHRLPDLASRLAATPLVSLAEPDDTLLAAVLEKRFADRGLRVADEVIQWLALRIERSFAAAGQAVAMLDAAALADRREITVPLARTVFDAQLSLEW</sequence>
<dbReference type="SUPFAM" id="SSF52540">
    <property type="entry name" value="P-loop containing nucleoside triphosphate hydrolases"/>
    <property type="match status" value="1"/>
</dbReference>
<proteinExistence type="predicted"/>
<dbReference type="RefSeq" id="WP_243452542.1">
    <property type="nucleotide sequence ID" value="NZ_BMOX01000189.1"/>
</dbReference>
<reference evidence="2 3" key="1">
    <citation type="submission" date="2020-08" db="EMBL/GenBank/DDBJ databases">
        <title>Genomic Encyclopedia of Type Strains, Phase IV (KMG-IV): sequencing the most valuable type-strain genomes for metagenomic binning, comparative biology and taxonomic classification.</title>
        <authorList>
            <person name="Goeker M."/>
        </authorList>
    </citation>
    <scope>NUCLEOTIDE SEQUENCE [LARGE SCALE GENOMIC DNA]</scope>
    <source>
        <strain evidence="2 3">DSM 102189</strain>
    </source>
</reference>
<dbReference type="GO" id="GO:0003688">
    <property type="term" value="F:DNA replication origin binding"/>
    <property type="evidence" value="ECO:0007669"/>
    <property type="project" value="TreeGrafter"/>
</dbReference>
<dbReference type="Gene3D" id="1.10.8.60">
    <property type="match status" value="1"/>
</dbReference>
<dbReference type="GO" id="GO:0005886">
    <property type="term" value="C:plasma membrane"/>
    <property type="evidence" value="ECO:0007669"/>
    <property type="project" value="TreeGrafter"/>
</dbReference>
<dbReference type="Proteomes" id="UP000538147">
    <property type="component" value="Unassembled WGS sequence"/>
</dbReference>
<dbReference type="GO" id="GO:0006270">
    <property type="term" value="P:DNA replication initiation"/>
    <property type="evidence" value="ECO:0007669"/>
    <property type="project" value="TreeGrafter"/>
</dbReference>
<dbReference type="Pfam" id="PF22688">
    <property type="entry name" value="Hda_lid"/>
    <property type="match status" value="1"/>
</dbReference>
<evidence type="ECO:0000313" key="3">
    <source>
        <dbReference type="Proteomes" id="UP000538147"/>
    </source>
</evidence>
<evidence type="ECO:0000259" key="1">
    <source>
        <dbReference type="Pfam" id="PF22688"/>
    </source>
</evidence>
<protein>
    <submittedName>
        <fullName evidence="2">Chromosomal replication initiation ATPase DnaA</fullName>
    </submittedName>
</protein>
<comment type="caution">
    <text evidence="2">The sequence shown here is derived from an EMBL/GenBank/DDBJ whole genome shotgun (WGS) entry which is preliminary data.</text>
</comment>
<evidence type="ECO:0000313" key="2">
    <source>
        <dbReference type="EMBL" id="MBB6225976.1"/>
    </source>
</evidence>
<dbReference type="InterPro" id="IPR055199">
    <property type="entry name" value="Hda_lid"/>
</dbReference>
<gene>
    <name evidence="2" type="ORF">FHS79_000127</name>
</gene>
<dbReference type="PANTHER" id="PTHR30050">
    <property type="entry name" value="CHROMOSOMAL REPLICATION INITIATOR PROTEIN DNAA"/>
    <property type="match status" value="1"/>
</dbReference>
<name>A0A841L0W5_9SPHN</name>
<keyword evidence="3" id="KW-1185">Reference proteome</keyword>
<dbReference type="PANTHER" id="PTHR30050:SF5">
    <property type="entry name" value="DNAA REGULATORY INACTIVATOR HDA"/>
    <property type="match status" value="1"/>
</dbReference>
<organism evidence="2 3">
    <name type="scientific">Polymorphobacter multimanifer</name>
    <dbReference type="NCBI Taxonomy" id="1070431"/>
    <lineage>
        <taxon>Bacteria</taxon>
        <taxon>Pseudomonadati</taxon>
        <taxon>Pseudomonadota</taxon>
        <taxon>Alphaproteobacteria</taxon>
        <taxon>Sphingomonadales</taxon>
        <taxon>Sphingosinicellaceae</taxon>
        <taxon>Polymorphobacter</taxon>
    </lineage>
</organism>
<dbReference type="Gene3D" id="3.40.50.300">
    <property type="entry name" value="P-loop containing nucleotide triphosphate hydrolases"/>
    <property type="match status" value="2"/>
</dbReference>
<dbReference type="EMBL" id="JACIIV010000001">
    <property type="protein sequence ID" value="MBB6225976.1"/>
    <property type="molecule type" value="Genomic_DNA"/>
</dbReference>
<feature type="domain" description="Hda lid" evidence="1">
    <location>
        <begin position="137"/>
        <end position="196"/>
    </location>
</feature>
<accession>A0A841L0W5</accession>
<dbReference type="InterPro" id="IPR027417">
    <property type="entry name" value="P-loop_NTPase"/>
</dbReference>
<dbReference type="AlphaFoldDB" id="A0A841L0W5"/>